<dbReference type="AlphaFoldDB" id="A0A150I320"/>
<keyword evidence="1" id="KW-1133">Transmembrane helix</keyword>
<dbReference type="Proteomes" id="UP000075680">
    <property type="component" value="Unassembled WGS sequence"/>
</dbReference>
<name>A0A150I320_9GAMM</name>
<feature type="transmembrane region" description="Helical" evidence="1">
    <location>
        <begin position="136"/>
        <end position="166"/>
    </location>
</feature>
<feature type="transmembrane region" description="Helical" evidence="1">
    <location>
        <begin position="111"/>
        <end position="130"/>
    </location>
</feature>
<reference evidence="2 3" key="1">
    <citation type="journal article" date="2016" name="Sci. Rep.">
        <title>Genomic and phenotypic characterization of the species Acinetobacter venetianus.</title>
        <authorList>
            <person name="Fondi M."/>
            <person name="Maida I."/>
            <person name="Perrin E."/>
            <person name="Orlandini V."/>
            <person name="La Torre L."/>
            <person name="Bosi E."/>
            <person name="Negroni A."/>
            <person name="Zanaroli G."/>
            <person name="Fava F."/>
            <person name="Decorosi F."/>
            <person name="Giovannetti L."/>
            <person name="Viti C."/>
            <person name="Vaneechoutte M."/>
            <person name="Dijkshoorn L."/>
            <person name="Fani R."/>
        </authorList>
    </citation>
    <scope>NUCLEOTIDE SEQUENCE [LARGE SCALE GENOMIC DNA]</scope>
    <source>
        <strain evidence="2 3">LUH5627</strain>
    </source>
</reference>
<sequence length="195" mass="22875">MINRKNILYLLILPSTHLFADRYGVYDDDYVSSGGDNILYGIILLIFFGFLAFNFIIKSLIKLLELIQVLLRKHDYNSKCRILKIEIKRKIKNLILQEVKNSTKSSKSIKYCYLIPLVIIHFLLLMNDIYAETILLSLLLLTVFTLLIGVVLHFFYVAFIEVSAYFRASKKYKQFRKLPHNYDELLQIKNIVDSI</sequence>
<keyword evidence="1" id="KW-0812">Transmembrane</keyword>
<evidence type="ECO:0000256" key="1">
    <source>
        <dbReference type="SAM" id="Phobius"/>
    </source>
</evidence>
<feature type="transmembrane region" description="Helical" evidence="1">
    <location>
        <begin position="38"/>
        <end position="57"/>
    </location>
</feature>
<dbReference type="EMBL" id="JRUE01000022">
    <property type="protein sequence ID" value="KXZ74213.1"/>
    <property type="molecule type" value="Genomic_DNA"/>
</dbReference>
<comment type="caution">
    <text evidence="2">The sequence shown here is derived from an EMBL/GenBank/DDBJ whole genome shotgun (WGS) entry which is preliminary data.</text>
</comment>
<evidence type="ECO:0000313" key="3">
    <source>
        <dbReference type="Proteomes" id="UP000075680"/>
    </source>
</evidence>
<dbReference type="RefSeq" id="WP_061517852.1">
    <property type="nucleotide sequence ID" value="NZ_JRUE01000022.1"/>
</dbReference>
<proteinExistence type="predicted"/>
<protein>
    <submittedName>
        <fullName evidence="2">Uncharacterized protein</fullName>
    </submittedName>
</protein>
<dbReference type="PATRIC" id="fig|52133.18.peg.153"/>
<gene>
    <name evidence="2" type="ORF">AVENLUH5627_00148</name>
</gene>
<accession>A0A150I320</accession>
<organism evidence="2 3">
    <name type="scientific">Acinetobacter venetianus</name>
    <dbReference type="NCBI Taxonomy" id="52133"/>
    <lineage>
        <taxon>Bacteria</taxon>
        <taxon>Pseudomonadati</taxon>
        <taxon>Pseudomonadota</taxon>
        <taxon>Gammaproteobacteria</taxon>
        <taxon>Moraxellales</taxon>
        <taxon>Moraxellaceae</taxon>
        <taxon>Acinetobacter</taxon>
    </lineage>
</organism>
<feature type="transmembrane region" description="Helical" evidence="1">
    <location>
        <begin position="7"/>
        <end position="26"/>
    </location>
</feature>
<keyword evidence="1" id="KW-0472">Membrane</keyword>
<evidence type="ECO:0000313" key="2">
    <source>
        <dbReference type="EMBL" id="KXZ74213.1"/>
    </source>
</evidence>